<dbReference type="EMBL" id="JAODUO010000465">
    <property type="protein sequence ID" value="KAK2179907.1"/>
    <property type="molecule type" value="Genomic_DNA"/>
</dbReference>
<organism evidence="11 12">
    <name type="scientific">Ridgeia piscesae</name>
    <name type="common">Tubeworm</name>
    <dbReference type="NCBI Taxonomy" id="27915"/>
    <lineage>
        <taxon>Eukaryota</taxon>
        <taxon>Metazoa</taxon>
        <taxon>Spiralia</taxon>
        <taxon>Lophotrochozoa</taxon>
        <taxon>Annelida</taxon>
        <taxon>Polychaeta</taxon>
        <taxon>Sedentaria</taxon>
        <taxon>Canalipalpata</taxon>
        <taxon>Sabellida</taxon>
        <taxon>Siboglinidae</taxon>
        <taxon>Ridgeia</taxon>
    </lineage>
</organism>
<dbReference type="PROSITE" id="PS50920">
    <property type="entry name" value="SOLCAR"/>
    <property type="match status" value="3"/>
</dbReference>
<evidence type="ECO:0000256" key="9">
    <source>
        <dbReference type="RuleBase" id="RU000488"/>
    </source>
</evidence>
<evidence type="ECO:0000256" key="5">
    <source>
        <dbReference type="ARBA" id="ARBA00022737"/>
    </source>
</evidence>
<sequence>MKARLSPDIARSTVGSWTLYGGYERRKGVRGLYKGIVPNVWGAGMAWGFYFLFYNSTKTRMQEVAQSNILGPGHHMAAAAAAGVATLIITNPVWVAKTRLCLQYDQGVFTPSLKHHNPTVVQYNGTLDCIYKIHKYEGVRGLYKGFTPGLFGVSHGALQFMAYEELKKMYNSFRERPLNAKFNTLEYLSFAALSKIFAAGLTYPYQVVRSRLQDQHRSYTGLTDVLKQTWRFEGMRGFYKGLGPYLLHVTPNVCIVFLVYERIVAHYEAKDGATSHAASGNATKWERKSDDDS</sequence>
<proteinExistence type="inferred from homology"/>
<dbReference type="AlphaFoldDB" id="A0AAD9KYH4"/>
<evidence type="ECO:0000256" key="8">
    <source>
        <dbReference type="PROSITE-ProRule" id="PRU00282"/>
    </source>
</evidence>
<dbReference type="InterPro" id="IPR018108">
    <property type="entry name" value="MCP_transmembrane"/>
</dbReference>
<evidence type="ECO:0000256" key="7">
    <source>
        <dbReference type="ARBA" id="ARBA00023136"/>
    </source>
</evidence>
<evidence type="ECO:0000313" key="11">
    <source>
        <dbReference type="EMBL" id="KAK2179907.1"/>
    </source>
</evidence>
<evidence type="ECO:0000256" key="3">
    <source>
        <dbReference type="ARBA" id="ARBA00022448"/>
    </source>
</evidence>
<comment type="caution">
    <text evidence="11">The sequence shown here is derived from an EMBL/GenBank/DDBJ whole genome shotgun (WGS) entry which is preliminary data.</text>
</comment>
<evidence type="ECO:0000313" key="12">
    <source>
        <dbReference type="Proteomes" id="UP001209878"/>
    </source>
</evidence>
<evidence type="ECO:0008006" key="13">
    <source>
        <dbReference type="Google" id="ProtNLM"/>
    </source>
</evidence>
<dbReference type="SUPFAM" id="SSF103506">
    <property type="entry name" value="Mitochondrial carrier"/>
    <property type="match status" value="1"/>
</dbReference>
<evidence type="ECO:0000256" key="4">
    <source>
        <dbReference type="ARBA" id="ARBA00022692"/>
    </source>
</evidence>
<feature type="transmembrane region" description="Helical" evidence="10">
    <location>
        <begin position="74"/>
        <end position="96"/>
    </location>
</feature>
<feature type="transmembrane region" description="Helical" evidence="10">
    <location>
        <begin position="35"/>
        <end position="54"/>
    </location>
</feature>
<evidence type="ECO:0000256" key="6">
    <source>
        <dbReference type="ARBA" id="ARBA00022989"/>
    </source>
</evidence>
<dbReference type="PANTHER" id="PTHR45683">
    <property type="entry name" value="MITOCHONDRIAL NICOTINAMIDE ADENINE DINUCLEOTIDE TRANSPORTER 1-RELATED-RELATED"/>
    <property type="match status" value="1"/>
</dbReference>
<dbReference type="GO" id="GO:0055085">
    <property type="term" value="P:transmembrane transport"/>
    <property type="evidence" value="ECO:0007669"/>
    <property type="project" value="InterPro"/>
</dbReference>
<evidence type="ECO:0000256" key="2">
    <source>
        <dbReference type="ARBA" id="ARBA00006375"/>
    </source>
</evidence>
<comment type="subcellular location">
    <subcellularLocation>
        <location evidence="1">Membrane</location>
        <topology evidence="1">Multi-pass membrane protein</topology>
    </subcellularLocation>
</comment>
<keyword evidence="3 9" id="KW-0813">Transport</keyword>
<name>A0AAD9KYH4_RIDPI</name>
<comment type="similarity">
    <text evidence="2 9">Belongs to the mitochondrial carrier (TC 2.A.29) family.</text>
</comment>
<keyword evidence="7 8" id="KW-0472">Membrane</keyword>
<keyword evidence="12" id="KW-1185">Reference proteome</keyword>
<dbReference type="InterPro" id="IPR023395">
    <property type="entry name" value="MCP_dom_sf"/>
</dbReference>
<dbReference type="GO" id="GO:0006862">
    <property type="term" value="P:nucleotide transport"/>
    <property type="evidence" value="ECO:0007669"/>
    <property type="project" value="InterPro"/>
</dbReference>
<protein>
    <recommendedName>
        <fullName evidence="13">Mitochondrial folate transporter/carrier</fullName>
    </recommendedName>
</protein>
<accession>A0AAD9KYH4</accession>
<keyword evidence="5" id="KW-0677">Repeat</keyword>
<dbReference type="FunFam" id="1.50.40.10:FF:000090">
    <property type="entry name" value="Folate transporter 1, chloroplastic"/>
    <property type="match status" value="1"/>
</dbReference>
<dbReference type="InterPro" id="IPR044712">
    <property type="entry name" value="SLC25A32-like"/>
</dbReference>
<dbReference type="Proteomes" id="UP001209878">
    <property type="component" value="Unassembled WGS sequence"/>
</dbReference>
<gene>
    <name evidence="11" type="ORF">NP493_466g00043</name>
</gene>
<evidence type="ECO:0000256" key="10">
    <source>
        <dbReference type="SAM" id="Phobius"/>
    </source>
</evidence>
<reference evidence="11" key="1">
    <citation type="journal article" date="2023" name="Mol. Biol. Evol.">
        <title>Third-Generation Sequencing Reveals the Adaptive Role of the Epigenome in Three Deep-Sea Polychaetes.</title>
        <authorList>
            <person name="Perez M."/>
            <person name="Aroh O."/>
            <person name="Sun Y."/>
            <person name="Lan Y."/>
            <person name="Juniper S.K."/>
            <person name="Young C.R."/>
            <person name="Angers B."/>
            <person name="Qian P.Y."/>
        </authorList>
    </citation>
    <scope>NUCLEOTIDE SEQUENCE</scope>
    <source>
        <strain evidence="11">R07B-5</strain>
    </source>
</reference>
<dbReference type="Pfam" id="PF00153">
    <property type="entry name" value="Mito_carr"/>
    <property type="match status" value="3"/>
</dbReference>
<evidence type="ECO:0000256" key="1">
    <source>
        <dbReference type="ARBA" id="ARBA00004141"/>
    </source>
</evidence>
<feature type="repeat" description="Solcar" evidence="8">
    <location>
        <begin position="70"/>
        <end position="169"/>
    </location>
</feature>
<dbReference type="GO" id="GO:0016020">
    <property type="term" value="C:membrane"/>
    <property type="evidence" value="ECO:0007669"/>
    <property type="project" value="UniProtKB-SubCell"/>
</dbReference>
<feature type="repeat" description="Solcar" evidence="8">
    <location>
        <begin position="182"/>
        <end position="266"/>
    </location>
</feature>
<dbReference type="Gene3D" id="1.50.40.10">
    <property type="entry name" value="Mitochondrial carrier domain"/>
    <property type="match status" value="1"/>
</dbReference>
<keyword evidence="6 10" id="KW-1133">Transmembrane helix</keyword>
<feature type="repeat" description="Solcar" evidence="8">
    <location>
        <begin position="1"/>
        <end position="60"/>
    </location>
</feature>
<keyword evidence="4 8" id="KW-0812">Transmembrane</keyword>